<evidence type="ECO:0000256" key="13">
    <source>
        <dbReference type="ARBA" id="ARBA00023014"/>
    </source>
</evidence>
<dbReference type="GO" id="GO:0051539">
    <property type="term" value="F:4 iron, 4 sulfur cluster binding"/>
    <property type="evidence" value="ECO:0007669"/>
    <property type="project" value="UniProtKB-KW"/>
</dbReference>
<evidence type="ECO:0000256" key="4">
    <source>
        <dbReference type="ARBA" id="ARBA00010429"/>
    </source>
</evidence>
<comment type="function">
    <text evidence="16">Component of the sulfite reductase complex that catalyzes the 6-electron reduction of sulfite to sulfide. This is one of several activities required for the biosynthesis of L-cysteine from sulfate.</text>
</comment>
<reference evidence="20 21" key="1">
    <citation type="submission" date="2018-12" db="EMBL/GenBank/DDBJ databases">
        <authorList>
            <person name="Chong R.A."/>
        </authorList>
    </citation>
    <scope>NUCLEOTIDE SEQUENCE [LARGE SCALE GENOMIC DNA]</scope>
    <source>
        <strain evidence="20 21">Tca</strain>
    </source>
</reference>
<evidence type="ECO:0000256" key="10">
    <source>
        <dbReference type="ARBA" id="ARBA00022857"/>
    </source>
</evidence>
<comment type="pathway">
    <text evidence="3">Sulfur metabolism; hydrogen sulfide biosynthesis; hydrogen sulfide from sulfite (NADPH route): step 1/1.</text>
</comment>
<dbReference type="SUPFAM" id="SSF55124">
    <property type="entry name" value="Nitrite/Sulfite reductase N-terminal domain-like"/>
    <property type="match status" value="2"/>
</dbReference>
<dbReference type="RefSeq" id="WP_158353602.1">
    <property type="nucleotide sequence ID" value="NZ_CP034852.1"/>
</dbReference>
<dbReference type="InterPro" id="IPR045169">
    <property type="entry name" value="NO2/SO3_Rdtase_4Fe4S_prot"/>
</dbReference>
<comment type="similarity">
    <text evidence="4">Belongs to the nitrite and sulfite reductase 4Fe-4S domain family.</text>
</comment>
<feature type="domain" description="Nitrite/Sulfite reductase ferredoxin-like" evidence="19">
    <location>
        <begin position="355"/>
        <end position="420"/>
    </location>
</feature>
<evidence type="ECO:0000259" key="19">
    <source>
        <dbReference type="Pfam" id="PF03460"/>
    </source>
</evidence>
<gene>
    <name evidence="20" type="primary">cysI</name>
    <name evidence="20" type="ORF">D9V80_01655</name>
</gene>
<proteinExistence type="inferred from homology"/>
<keyword evidence="7" id="KW-0028">Amino-acid biosynthesis</keyword>
<dbReference type="InterPro" id="IPR036136">
    <property type="entry name" value="Nit/Sulf_reduc_fer-like_dom_sf"/>
</dbReference>
<reference evidence="20 21" key="2">
    <citation type="submission" date="2019-05" db="EMBL/GenBank/DDBJ databases">
        <title>Genome evolution of the obligate endosymbiont Buchnera aphidicola.</title>
        <authorList>
            <person name="Moran N.A."/>
        </authorList>
    </citation>
    <scope>NUCLEOTIDE SEQUENCE [LARGE SCALE GENOMIC DNA]</scope>
    <source>
        <strain evidence="20 21">Tca</strain>
    </source>
</reference>
<dbReference type="GO" id="GO:0000103">
    <property type="term" value="P:sulfate assimilation"/>
    <property type="evidence" value="ECO:0007669"/>
    <property type="project" value="UniProtKB-ARBA"/>
</dbReference>
<dbReference type="GO" id="GO:0009337">
    <property type="term" value="C:sulfite reductase complex (NADPH)"/>
    <property type="evidence" value="ECO:0007669"/>
    <property type="project" value="InterPro"/>
</dbReference>
<dbReference type="NCBIfam" id="NF010029">
    <property type="entry name" value="PRK13504.1"/>
    <property type="match status" value="1"/>
</dbReference>
<evidence type="ECO:0000256" key="8">
    <source>
        <dbReference type="ARBA" id="ARBA00022617"/>
    </source>
</evidence>
<name>A0A4D6YFH4_9GAMM</name>
<keyword evidence="13" id="KW-0411">Iron-sulfur</keyword>
<comment type="catalytic activity">
    <reaction evidence="15">
        <text>hydrogen sulfide + 3 NADP(+) + 3 H2O = sulfite + 3 NADPH + 4 H(+)</text>
        <dbReference type="Rhea" id="RHEA:13801"/>
        <dbReference type="ChEBI" id="CHEBI:15377"/>
        <dbReference type="ChEBI" id="CHEBI:15378"/>
        <dbReference type="ChEBI" id="CHEBI:17359"/>
        <dbReference type="ChEBI" id="CHEBI:29919"/>
        <dbReference type="ChEBI" id="CHEBI:57783"/>
        <dbReference type="ChEBI" id="CHEBI:58349"/>
        <dbReference type="EC" id="1.8.1.2"/>
    </reaction>
</comment>
<dbReference type="InterPro" id="IPR006066">
    <property type="entry name" value="NO2/SO3_Rdtase_FeS/sirohaem_BS"/>
</dbReference>
<dbReference type="PROSITE" id="PS00365">
    <property type="entry name" value="NIR_SIR"/>
    <property type="match status" value="1"/>
</dbReference>
<dbReference type="GO" id="GO:0020037">
    <property type="term" value="F:heme binding"/>
    <property type="evidence" value="ECO:0007669"/>
    <property type="project" value="InterPro"/>
</dbReference>
<dbReference type="Gene3D" id="3.30.413.10">
    <property type="entry name" value="Sulfite Reductase Hemoprotein, domain 1"/>
    <property type="match status" value="2"/>
</dbReference>
<dbReference type="Pfam" id="PF03460">
    <property type="entry name" value="NIR_SIR_ferr"/>
    <property type="match status" value="2"/>
</dbReference>
<sequence length="574" mass="66702">MKKYKNNSLVVQGQLSDYERMKGESNYLRGTISDDLLDSLTNGFKGDNFYLIRFHGMYQQDDRDLRKERIEQKLEPKYTMMLRCRLPGGVITSKQWLKIYDFALNCTFYKSIRLTNRQTFQLHGILKNKLKNTHKMLNEVGLDSLATANDVNRNVICTSNPNETIIHHQIYEFSKKVSDLLLPKTNAYAEIWLDKKKIFKTYEEEPILTKFYLPRKFKISIVIPPYNDIDIHANDMSLVAIIDVHNTTILGFNLLLGGGLSFEHSNHATVPAISKDIGFIDYKNIFSVIQSVVTIQRDWGDRTNRKQAKTRYTIKRVGLQIFKKEIEKRANVFFEKSKPYHFISRGDRFGWLKGQDQLWYYTLFIPQGRIVNTIDLKLGECLQKIAQIHKGSFRITANQNIIISEISTENKINITKLLQKYNIDNSFSNVRKNSMACVSFPTCPLAMAEAERVLDNFVNKLELLLIKYNINHEYIVFRITGCPNGCARALLAEIALVGKSFGKYNLYLGGNKIGTRIPHLYLENLDENAIFKHLDKLIFLWSSERQTKEDFGDFVIRKKIVLEVIDSFNDFWKK</sequence>
<dbReference type="GO" id="GO:0046872">
    <property type="term" value="F:metal ion binding"/>
    <property type="evidence" value="ECO:0007669"/>
    <property type="project" value="UniProtKB-KW"/>
</dbReference>
<comment type="cofactor">
    <cofactor evidence="1">
        <name>siroheme</name>
        <dbReference type="ChEBI" id="CHEBI:60052"/>
    </cofactor>
</comment>
<evidence type="ECO:0000256" key="2">
    <source>
        <dbReference type="ARBA" id="ARBA00001966"/>
    </source>
</evidence>
<evidence type="ECO:0000256" key="17">
    <source>
        <dbReference type="ARBA" id="ARBA00062253"/>
    </source>
</evidence>
<evidence type="ECO:0000256" key="3">
    <source>
        <dbReference type="ARBA" id="ARBA00004774"/>
    </source>
</evidence>
<dbReference type="GO" id="GO:0050311">
    <property type="term" value="F:sulfite reductase (ferredoxin) activity"/>
    <property type="evidence" value="ECO:0007669"/>
    <property type="project" value="TreeGrafter"/>
</dbReference>
<evidence type="ECO:0000256" key="15">
    <source>
        <dbReference type="ARBA" id="ARBA00052219"/>
    </source>
</evidence>
<dbReference type="InterPro" id="IPR006067">
    <property type="entry name" value="NO2/SO3_Rdtase_4Fe4S_dom"/>
</dbReference>
<organism evidence="20 21">
    <name type="scientific">Buchnera aphidicola</name>
    <name type="common">Thelaxes californica</name>
    <dbReference type="NCBI Taxonomy" id="1315998"/>
    <lineage>
        <taxon>Bacteria</taxon>
        <taxon>Pseudomonadati</taxon>
        <taxon>Pseudomonadota</taxon>
        <taxon>Gammaproteobacteria</taxon>
        <taxon>Enterobacterales</taxon>
        <taxon>Erwiniaceae</taxon>
        <taxon>Buchnera</taxon>
    </lineage>
</organism>
<protein>
    <recommendedName>
        <fullName evidence="5">assimilatory sulfite reductase (NADPH)</fullName>
        <ecNumber evidence="5">1.8.1.2</ecNumber>
    </recommendedName>
</protein>
<dbReference type="GO" id="GO:0019344">
    <property type="term" value="P:cysteine biosynthetic process"/>
    <property type="evidence" value="ECO:0007669"/>
    <property type="project" value="UniProtKB-KW"/>
</dbReference>
<dbReference type="GO" id="GO:0050661">
    <property type="term" value="F:NADP binding"/>
    <property type="evidence" value="ECO:0007669"/>
    <property type="project" value="InterPro"/>
</dbReference>
<keyword evidence="21" id="KW-1185">Reference proteome</keyword>
<dbReference type="GO" id="GO:0004783">
    <property type="term" value="F:sulfite reductase (NADPH) activity"/>
    <property type="evidence" value="ECO:0007669"/>
    <property type="project" value="UniProtKB-EC"/>
</dbReference>
<evidence type="ECO:0000313" key="20">
    <source>
        <dbReference type="EMBL" id="QCI26853.1"/>
    </source>
</evidence>
<dbReference type="PANTHER" id="PTHR11493:SF47">
    <property type="entry name" value="SULFITE REDUCTASE [NADPH] SUBUNIT BETA"/>
    <property type="match status" value="1"/>
</dbReference>
<keyword evidence="6" id="KW-0004">4Fe-4S</keyword>
<dbReference type="PRINTS" id="PR00397">
    <property type="entry name" value="SIROHAEM"/>
</dbReference>
<keyword evidence="9" id="KW-0479">Metal-binding</keyword>
<evidence type="ECO:0000256" key="16">
    <source>
        <dbReference type="ARBA" id="ARBA00057160"/>
    </source>
</evidence>
<dbReference type="EC" id="1.8.1.2" evidence="5"/>
<evidence type="ECO:0000256" key="7">
    <source>
        <dbReference type="ARBA" id="ARBA00022605"/>
    </source>
</evidence>
<evidence type="ECO:0000256" key="5">
    <source>
        <dbReference type="ARBA" id="ARBA00012604"/>
    </source>
</evidence>
<dbReference type="InterPro" id="IPR045854">
    <property type="entry name" value="NO2/SO3_Rdtase_4Fe4S_sf"/>
</dbReference>
<dbReference type="PANTHER" id="PTHR11493">
    <property type="entry name" value="SULFITE REDUCTASE [NADPH] SUBUNIT BETA-RELATED"/>
    <property type="match status" value="1"/>
</dbReference>
<evidence type="ECO:0000256" key="9">
    <source>
        <dbReference type="ARBA" id="ARBA00022723"/>
    </source>
</evidence>
<feature type="domain" description="Nitrite/sulphite reductase 4Fe-4S" evidence="18">
    <location>
        <begin position="176"/>
        <end position="331"/>
    </location>
</feature>
<dbReference type="InterPro" id="IPR011786">
    <property type="entry name" value="CysI"/>
</dbReference>
<keyword evidence="8" id="KW-0349">Heme</keyword>
<evidence type="ECO:0000256" key="14">
    <source>
        <dbReference type="ARBA" id="ARBA00023192"/>
    </source>
</evidence>
<dbReference type="EMBL" id="CP034852">
    <property type="protein sequence ID" value="QCI26853.1"/>
    <property type="molecule type" value="Genomic_DNA"/>
</dbReference>
<feature type="domain" description="Nitrite/Sulfite reductase ferredoxin-like" evidence="19">
    <location>
        <begin position="77"/>
        <end position="139"/>
    </location>
</feature>
<comment type="subunit">
    <text evidence="17">Alpha(8)-beta(8). The alpha component is a flavoprotein, the beta component is a hemoprotein.</text>
</comment>
<dbReference type="Proteomes" id="UP000298782">
    <property type="component" value="Chromosome"/>
</dbReference>
<evidence type="ECO:0000256" key="11">
    <source>
        <dbReference type="ARBA" id="ARBA00023002"/>
    </source>
</evidence>
<dbReference type="SUPFAM" id="SSF56014">
    <property type="entry name" value="Nitrite and sulphite reductase 4Fe-4S domain-like"/>
    <property type="match status" value="2"/>
</dbReference>
<dbReference type="NCBIfam" id="TIGR02041">
    <property type="entry name" value="CysI"/>
    <property type="match status" value="1"/>
</dbReference>
<dbReference type="AlphaFoldDB" id="A0A4D6YFH4"/>
<evidence type="ECO:0000259" key="18">
    <source>
        <dbReference type="Pfam" id="PF01077"/>
    </source>
</evidence>
<comment type="cofactor">
    <cofactor evidence="2">
        <name>[4Fe-4S] cluster</name>
        <dbReference type="ChEBI" id="CHEBI:49883"/>
    </cofactor>
</comment>
<dbReference type="Pfam" id="PF01077">
    <property type="entry name" value="NIR_SIR"/>
    <property type="match status" value="1"/>
</dbReference>
<dbReference type="FunFam" id="3.30.413.10:FF:000003">
    <property type="entry name" value="Sulfite reductase [NADPH] hemoprotein beta-component"/>
    <property type="match status" value="1"/>
</dbReference>
<evidence type="ECO:0000256" key="12">
    <source>
        <dbReference type="ARBA" id="ARBA00023004"/>
    </source>
</evidence>
<keyword evidence="11 20" id="KW-0560">Oxidoreductase</keyword>
<keyword evidence="10" id="KW-0521">NADP</keyword>
<dbReference type="InterPro" id="IPR005117">
    <property type="entry name" value="NiRdtase/SiRdtase_haem-b_fer"/>
</dbReference>
<evidence type="ECO:0000256" key="6">
    <source>
        <dbReference type="ARBA" id="ARBA00022485"/>
    </source>
</evidence>
<evidence type="ECO:0000313" key="21">
    <source>
        <dbReference type="Proteomes" id="UP000298782"/>
    </source>
</evidence>
<keyword evidence="14" id="KW-0198">Cysteine biosynthesis</keyword>
<dbReference type="OrthoDB" id="3189055at2"/>
<keyword evidence="12" id="KW-0408">Iron</keyword>
<evidence type="ECO:0000256" key="1">
    <source>
        <dbReference type="ARBA" id="ARBA00001929"/>
    </source>
</evidence>
<accession>A0A4D6YFH4</accession>